<feature type="chain" id="PRO_5027776522" description="Porin domain-containing protein" evidence="1">
    <location>
        <begin position="23"/>
        <end position="403"/>
    </location>
</feature>
<protein>
    <recommendedName>
        <fullName evidence="3">Porin domain-containing protein</fullName>
    </recommendedName>
</protein>
<gene>
    <name evidence="2" type="ORF">HELGO_WM6074</name>
</gene>
<accession>A0A6S6TYJ6</accession>
<name>A0A6S6TYJ6_9BACT</name>
<dbReference type="Gene3D" id="2.40.160.10">
    <property type="entry name" value="Porin"/>
    <property type="match status" value="1"/>
</dbReference>
<evidence type="ECO:0000313" key="2">
    <source>
        <dbReference type="EMBL" id="CAA6823207.1"/>
    </source>
</evidence>
<evidence type="ECO:0008006" key="3">
    <source>
        <dbReference type="Google" id="ProtNLM"/>
    </source>
</evidence>
<dbReference type="InterPro" id="IPR023614">
    <property type="entry name" value="Porin_dom_sf"/>
</dbReference>
<dbReference type="AlphaFoldDB" id="A0A6S6TYJ6"/>
<sequence length="403" mass="41685">MKITKLSLAALAAMTLTTGAVAEVTNELSGNVKYWYETADTDNGGTNGLFHKSASGFTAGQAAVSVEAKGKAGVLGYGFKYTAVDTLGLEGNLVSTGRTSADGTVGTTAHWAEKAFITYKMGSTTAKVGRQHLNTPFVFTEAWNVAANSFDAAVLNTKLANVDLMGAYVGRGNGGNGSGPGFSSVQNNGQFGDLATDGAYILGLKAKPMKALSLNGYYYDFVSNTAIQNAYWLDANYAVNGIKLGALYASAEPEVGDSTNAFAIKAGTKAGPVSLFAAYSDVSDEGSHGISNVATGQKKTKLPTAGVYNDGVIVAQPGAKSFKVKAAMPVGSFKLVAQYVSASNDITQAKDVDEFDLIAATKVADVNVKAIFVNRSFRNSVGAGGTVGNTDSNHVRIIAGINF</sequence>
<organism evidence="2">
    <name type="scientific">uncultured Sulfurovum sp</name>
    <dbReference type="NCBI Taxonomy" id="269237"/>
    <lineage>
        <taxon>Bacteria</taxon>
        <taxon>Pseudomonadati</taxon>
        <taxon>Campylobacterota</taxon>
        <taxon>Epsilonproteobacteria</taxon>
        <taxon>Campylobacterales</taxon>
        <taxon>Sulfurovaceae</taxon>
        <taxon>Sulfurovum</taxon>
        <taxon>environmental samples</taxon>
    </lineage>
</organism>
<keyword evidence="1" id="KW-0732">Signal</keyword>
<proteinExistence type="predicted"/>
<feature type="signal peptide" evidence="1">
    <location>
        <begin position="1"/>
        <end position="22"/>
    </location>
</feature>
<evidence type="ECO:0000256" key="1">
    <source>
        <dbReference type="SAM" id="SignalP"/>
    </source>
</evidence>
<reference evidence="2" key="1">
    <citation type="submission" date="2020-01" db="EMBL/GenBank/DDBJ databases">
        <authorList>
            <person name="Meier V. D."/>
            <person name="Meier V D."/>
        </authorList>
    </citation>
    <scope>NUCLEOTIDE SEQUENCE</scope>
    <source>
        <strain evidence="2">HLG_WM_MAG_05</strain>
    </source>
</reference>
<dbReference type="EMBL" id="CACVAU010000069">
    <property type="protein sequence ID" value="CAA6823207.1"/>
    <property type="molecule type" value="Genomic_DNA"/>
</dbReference>